<feature type="region of interest" description="Disordered" evidence="1">
    <location>
        <begin position="1"/>
        <end position="32"/>
    </location>
</feature>
<feature type="compositionally biased region" description="Low complexity" evidence="1">
    <location>
        <begin position="17"/>
        <end position="32"/>
    </location>
</feature>
<dbReference type="AlphaFoldDB" id="A0A103XJ00"/>
<feature type="non-terminal residue" evidence="2">
    <location>
        <position position="61"/>
    </location>
</feature>
<organism evidence="2 3">
    <name type="scientific">Cynara cardunculus var. scolymus</name>
    <name type="common">Globe artichoke</name>
    <name type="synonym">Cynara scolymus</name>
    <dbReference type="NCBI Taxonomy" id="59895"/>
    <lineage>
        <taxon>Eukaryota</taxon>
        <taxon>Viridiplantae</taxon>
        <taxon>Streptophyta</taxon>
        <taxon>Embryophyta</taxon>
        <taxon>Tracheophyta</taxon>
        <taxon>Spermatophyta</taxon>
        <taxon>Magnoliopsida</taxon>
        <taxon>eudicotyledons</taxon>
        <taxon>Gunneridae</taxon>
        <taxon>Pentapetalae</taxon>
        <taxon>asterids</taxon>
        <taxon>campanulids</taxon>
        <taxon>Asterales</taxon>
        <taxon>Asteraceae</taxon>
        <taxon>Carduoideae</taxon>
        <taxon>Cardueae</taxon>
        <taxon>Carduinae</taxon>
        <taxon>Cynara</taxon>
    </lineage>
</organism>
<keyword evidence="3" id="KW-1185">Reference proteome</keyword>
<protein>
    <submittedName>
        <fullName evidence="2">Uncharacterized protein</fullName>
    </submittedName>
</protein>
<name>A0A103XJ00_CYNCS</name>
<evidence type="ECO:0000313" key="3">
    <source>
        <dbReference type="Proteomes" id="UP000243975"/>
    </source>
</evidence>
<accession>A0A103XJ00</accession>
<evidence type="ECO:0000256" key="1">
    <source>
        <dbReference type="SAM" id="MobiDB-lite"/>
    </source>
</evidence>
<gene>
    <name evidence="2" type="ORF">Ccrd_006522</name>
</gene>
<evidence type="ECO:0000313" key="2">
    <source>
        <dbReference type="EMBL" id="KVH91454.1"/>
    </source>
</evidence>
<reference evidence="2 3" key="1">
    <citation type="journal article" date="2016" name="Sci. Rep.">
        <title>The genome sequence of the outbreeding globe artichoke constructed de novo incorporating a phase-aware low-pass sequencing strategy of F1 progeny.</title>
        <authorList>
            <person name="Scaglione D."/>
            <person name="Reyes-Chin-Wo S."/>
            <person name="Acquadro A."/>
            <person name="Froenicke L."/>
            <person name="Portis E."/>
            <person name="Beitel C."/>
            <person name="Tirone M."/>
            <person name="Mauro R."/>
            <person name="Lo Monaco A."/>
            <person name="Mauromicale G."/>
            <person name="Faccioli P."/>
            <person name="Cattivelli L."/>
            <person name="Rieseberg L."/>
            <person name="Michelmore R."/>
            <person name="Lanteri S."/>
        </authorList>
    </citation>
    <scope>NUCLEOTIDE SEQUENCE [LARGE SCALE GENOMIC DNA]</scope>
    <source>
        <strain evidence="2">2C</strain>
    </source>
</reference>
<dbReference type="Gramene" id="KVH91454">
    <property type="protein sequence ID" value="KVH91454"/>
    <property type="gene ID" value="Ccrd_006522"/>
</dbReference>
<sequence length="61" mass="6938">FGNDPDAKRFRAHKPASVVSLPSSSFSSDLSSTPPYYSVGLTRKSNMRRCDVHQKVWRRLL</sequence>
<proteinExistence type="predicted"/>
<comment type="caution">
    <text evidence="2">The sequence shown here is derived from an EMBL/GenBank/DDBJ whole genome shotgun (WGS) entry which is preliminary data.</text>
</comment>
<dbReference type="Proteomes" id="UP000243975">
    <property type="component" value="Unassembled WGS sequence"/>
</dbReference>
<dbReference type="EMBL" id="LEKV01004977">
    <property type="protein sequence ID" value="KVH91454.1"/>
    <property type="molecule type" value="Genomic_DNA"/>
</dbReference>